<dbReference type="RefSeq" id="WP_237979051.1">
    <property type="nucleotide sequence ID" value="NZ_JAKNCT010000008.1"/>
</dbReference>
<evidence type="ECO:0000256" key="9">
    <source>
        <dbReference type="ARBA" id="ARBA00022909"/>
    </source>
</evidence>
<sequence>MTERSPVTACIGLGANLGDAPAALREAARRIAALPGVISVRMSSLYRSAPVDAGGPDYTNAAALVETTLLPLELLHGLQKIERELGRVRPPGVHNAPRTIDLDLELYGELQISLAPELVVPHPRMHERAFVLEPLLELDPEAVIPGRGPARNFLGAVSQQRIERLGSGGRGEGG</sequence>
<dbReference type="CDD" id="cd00483">
    <property type="entry name" value="HPPK"/>
    <property type="match status" value="1"/>
</dbReference>
<reference evidence="14 15" key="1">
    <citation type="submission" date="2022-02" db="EMBL/GenBank/DDBJ databases">
        <title>Mesosutterella porci, a novel member of the family Sutterellaceae from pig feces.</title>
        <authorList>
            <person name="Wylensek D."/>
            <person name="Clavel T."/>
        </authorList>
    </citation>
    <scope>NUCLEOTIDE SEQUENCE [LARGE SCALE GENOMIC DNA]</scope>
    <source>
        <strain evidence="15">oilRF-744-wt-GAM-9</strain>
    </source>
</reference>
<keyword evidence="8" id="KW-0067">ATP-binding</keyword>
<evidence type="ECO:0000256" key="7">
    <source>
        <dbReference type="ARBA" id="ARBA00022777"/>
    </source>
</evidence>
<dbReference type="InterPro" id="IPR035907">
    <property type="entry name" value="Hppk_sf"/>
</dbReference>
<dbReference type="EC" id="2.7.6.3" evidence="3"/>
<evidence type="ECO:0000256" key="6">
    <source>
        <dbReference type="ARBA" id="ARBA00022741"/>
    </source>
</evidence>
<dbReference type="PANTHER" id="PTHR43071">
    <property type="entry name" value="2-AMINO-4-HYDROXY-6-HYDROXYMETHYLDIHYDROPTERIDINE PYROPHOSPHOKINASE"/>
    <property type="match status" value="1"/>
</dbReference>
<dbReference type="EMBL" id="JAKNCT010000008">
    <property type="protein sequence ID" value="MCG5031320.1"/>
    <property type="molecule type" value="Genomic_DNA"/>
</dbReference>
<dbReference type="NCBIfam" id="TIGR01498">
    <property type="entry name" value="folK"/>
    <property type="match status" value="1"/>
</dbReference>
<organism evidence="14 15">
    <name type="scientific">Mesosutterella porci</name>
    <dbReference type="NCBI Taxonomy" id="2915351"/>
    <lineage>
        <taxon>Bacteria</taxon>
        <taxon>Pseudomonadati</taxon>
        <taxon>Pseudomonadota</taxon>
        <taxon>Betaproteobacteria</taxon>
        <taxon>Burkholderiales</taxon>
        <taxon>Sutterellaceae</taxon>
        <taxon>Mesosutterella</taxon>
    </lineage>
</organism>
<dbReference type="GO" id="GO:0003848">
    <property type="term" value="F:2-amino-4-hydroxy-6-hydroxymethyldihydropteridine diphosphokinase activity"/>
    <property type="evidence" value="ECO:0007669"/>
    <property type="project" value="UniProtKB-EC"/>
</dbReference>
<dbReference type="Gene3D" id="3.30.70.560">
    <property type="entry name" value="7,8-Dihydro-6-hydroxymethylpterin-pyrophosphokinase HPPK"/>
    <property type="match status" value="1"/>
</dbReference>
<evidence type="ECO:0000256" key="10">
    <source>
        <dbReference type="ARBA" id="ARBA00029409"/>
    </source>
</evidence>
<evidence type="ECO:0000256" key="1">
    <source>
        <dbReference type="ARBA" id="ARBA00005051"/>
    </source>
</evidence>
<comment type="function">
    <text evidence="10">Catalyzes the transfer of pyrophosphate from adenosine triphosphate (ATP) to 6-hydroxymethyl-7,8-dihydropterin, an enzymatic step in folate biosynthesis pathway.</text>
</comment>
<dbReference type="Pfam" id="PF01288">
    <property type="entry name" value="HPPK"/>
    <property type="match status" value="1"/>
</dbReference>
<comment type="caution">
    <text evidence="14">The sequence shown here is derived from an EMBL/GenBank/DDBJ whole genome shotgun (WGS) entry which is preliminary data.</text>
</comment>
<evidence type="ECO:0000256" key="2">
    <source>
        <dbReference type="ARBA" id="ARBA00005810"/>
    </source>
</evidence>
<feature type="domain" description="7,8-dihydro-6-hydroxymethylpterin-pyrophosphokinase" evidence="13">
    <location>
        <begin position="11"/>
        <end position="140"/>
    </location>
</feature>
<keyword evidence="9" id="KW-0289">Folate biosynthesis</keyword>
<accession>A0ABS9MSW3</accession>
<dbReference type="InterPro" id="IPR000550">
    <property type="entry name" value="Hppk"/>
</dbReference>
<dbReference type="SUPFAM" id="SSF55083">
    <property type="entry name" value="6-hydroxymethyl-7,8-dihydropterin pyrophosphokinase, HPPK"/>
    <property type="match status" value="1"/>
</dbReference>
<keyword evidence="5 14" id="KW-0808">Transferase</keyword>
<evidence type="ECO:0000256" key="4">
    <source>
        <dbReference type="ARBA" id="ARBA00016218"/>
    </source>
</evidence>
<protein>
    <recommendedName>
        <fullName evidence="4">2-amino-4-hydroxy-6-hydroxymethyldihydropteridine pyrophosphokinase</fullName>
        <ecNumber evidence="3">2.7.6.3</ecNumber>
    </recommendedName>
    <alternativeName>
        <fullName evidence="11">6-hydroxymethyl-7,8-dihydropterin pyrophosphokinase</fullName>
    </alternativeName>
    <alternativeName>
        <fullName evidence="12">7,8-dihydro-6-hydroxymethylpterin-pyrophosphokinase</fullName>
    </alternativeName>
</protein>
<evidence type="ECO:0000313" key="14">
    <source>
        <dbReference type="EMBL" id="MCG5031320.1"/>
    </source>
</evidence>
<evidence type="ECO:0000256" key="11">
    <source>
        <dbReference type="ARBA" id="ARBA00029766"/>
    </source>
</evidence>
<evidence type="ECO:0000256" key="3">
    <source>
        <dbReference type="ARBA" id="ARBA00013253"/>
    </source>
</evidence>
<dbReference type="PANTHER" id="PTHR43071:SF1">
    <property type="entry name" value="2-AMINO-4-HYDROXY-6-HYDROXYMETHYLDIHYDROPTERIDINE PYROPHOSPHOKINASE"/>
    <property type="match status" value="1"/>
</dbReference>
<name>A0ABS9MSW3_9BURK</name>
<keyword evidence="6" id="KW-0547">Nucleotide-binding</keyword>
<keyword evidence="15" id="KW-1185">Reference proteome</keyword>
<evidence type="ECO:0000256" key="5">
    <source>
        <dbReference type="ARBA" id="ARBA00022679"/>
    </source>
</evidence>
<keyword evidence="7" id="KW-0418">Kinase</keyword>
<comment type="similarity">
    <text evidence="2">Belongs to the HPPK family.</text>
</comment>
<evidence type="ECO:0000313" key="15">
    <source>
        <dbReference type="Proteomes" id="UP001297600"/>
    </source>
</evidence>
<comment type="pathway">
    <text evidence="1">Cofactor biosynthesis; tetrahydrofolate biosynthesis; 2-amino-4-hydroxy-6-hydroxymethyl-7,8-dihydropteridine diphosphate from 7,8-dihydroneopterin triphosphate: step 4/4.</text>
</comment>
<evidence type="ECO:0000256" key="8">
    <source>
        <dbReference type="ARBA" id="ARBA00022840"/>
    </source>
</evidence>
<gene>
    <name evidence="14" type="primary">folK</name>
    <name evidence="14" type="ORF">MAF45_07685</name>
</gene>
<evidence type="ECO:0000256" key="12">
    <source>
        <dbReference type="ARBA" id="ARBA00033413"/>
    </source>
</evidence>
<dbReference type="Proteomes" id="UP001297600">
    <property type="component" value="Unassembled WGS sequence"/>
</dbReference>
<evidence type="ECO:0000259" key="13">
    <source>
        <dbReference type="Pfam" id="PF01288"/>
    </source>
</evidence>
<proteinExistence type="inferred from homology"/>